<keyword evidence="7" id="KW-1185">Reference proteome</keyword>
<dbReference type="RefSeq" id="WP_259526176.1">
    <property type="nucleotide sequence ID" value="NZ_JANLCK010000003.1"/>
</dbReference>
<dbReference type="PANTHER" id="PTHR43179:SF12">
    <property type="entry name" value="GALACTOFURANOSYLTRANSFERASE GLFT2"/>
    <property type="match status" value="1"/>
</dbReference>
<keyword evidence="3 6" id="KW-0328">Glycosyltransferase</keyword>
<evidence type="ECO:0000313" key="7">
    <source>
        <dbReference type="Proteomes" id="UP001165587"/>
    </source>
</evidence>
<keyword evidence="4 6" id="KW-0808">Transferase</keyword>
<dbReference type="InterPro" id="IPR001173">
    <property type="entry name" value="Glyco_trans_2-like"/>
</dbReference>
<sequence>MPETAPAATAAAAVAVAAVVTAYRPGDRLVPLVRALLAQAATVVVVDDTGGAPDAEGPLVEAEAAGARVVRHRSNRGIAAALNSGIAAARTPERGASPRFVLTFDQDSAIGDDFVATLVATFEQAMAAGLPVGLVAPARIEGLPSQVTGYSRGFLLGTTPIQSGMLLPATTLDRVGGFAEPLFIDGVDTDYALRVAACGLRVLLADRATLGHSLGDRFHPALLTRLLALAGRPPIGLVVSRPFRYYYLLRNRVLLNRRHSRGALGWALRETLGDLRHCAIVLALAPGRTARLRAMAAGLRDGWASRTGRIPAPLERRLR</sequence>
<organism evidence="6 7">
    <name type="scientific">Herbiconiux oxytropis</name>
    <dbReference type="NCBI Taxonomy" id="2970915"/>
    <lineage>
        <taxon>Bacteria</taxon>
        <taxon>Bacillati</taxon>
        <taxon>Actinomycetota</taxon>
        <taxon>Actinomycetes</taxon>
        <taxon>Micrococcales</taxon>
        <taxon>Microbacteriaceae</taxon>
        <taxon>Herbiconiux</taxon>
    </lineage>
</organism>
<evidence type="ECO:0000256" key="3">
    <source>
        <dbReference type="ARBA" id="ARBA00022676"/>
    </source>
</evidence>
<name>A0AA42BUR2_9MICO</name>
<dbReference type="Gene3D" id="3.90.550.10">
    <property type="entry name" value="Spore Coat Polysaccharide Biosynthesis Protein SpsA, Chain A"/>
    <property type="match status" value="1"/>
</dbReference>
<evidence type="ECO:0000256" key="2">
    <source>
        <dbReference type="ARBA" id="ARBA00006739"/>
    </source>
</evidence>
<comment type="caution">
    <text evidence="6">The sequence shown here is derived from an EMBL/GenBank/DDBJ whole genome shotgun (WGS) entry which is preliminary data.</text>
</comment>
<accession>A0AA42BUR2</accession>
<feature type="domain" description="Glycosyltransferase 2-like" evidence="5">
    <location>
        <begin position="19"/>
        <end position="127"/>
    </location>
</feature>
<protein>
    <submittedName>
        <fullName evidence="6">Glycosyltransferase</fullName>
        <ecNumber evidence="6">2.4.-.-</ecNumber>
    </submittedName>
</protein>
<dbReference type="GO" id="GO:0016757">
    <property type="term" value="F:glycosyltransferase activity"/>
    <property type="evidence" value="ECO:0007669"/>
    <property type="project" value="UniProtKB-KW"/>
</dbReference>
<dbReference type="EMBL" id="JANLCK010000003">
    <property type="protein sequence ID" value="MCS5725629.1"/>
    <property type="molecule type" value="Genomic_DNA"/>
</dbReference>
<comment type="pathway">
    <text evidence="1">Cell wall biogenesis; cell wall polysaccharide biosynthesis.</text>
</comment>
<proteinExistence type="inferred from homology"/>
<dbReference type="AlphaFoldDB" id="A0AA42BUR2"/>
<evidence type="ECO:0000256" key="4">
    <source>
        <dbReference type="ARBA" id="ARBA00022679"/>
    </source>
</evidence>
<gene>
    <name evidence="6" type="ORF">N1028_06940</name>
</gene>
<evidence type="ECO:0000259" key="5">
    <source>
        <dbReference type="Pfam" id="PF00535"/>
    </source>
</evidence>
<dbReference type="EC" id="2.4.-.-" evidence="6"/>
<dbReference type="SUPFAM" id="SSF53448">
    <property type="entry name" value="Nucleotide-diphospho-sugar transferases"/>
    <property type="match status" value="1"/>
</dbReference>
<dbReference type="InterPro" id="IPR029044">
    <property type="entry name" value="Nucleotide-diphossugar_trans"/>
</dbReference>
<evidence type="ECO:0000256" key="1">
    <source>
        <dbReference type="ARBA" id="ARBA00004776"/>
    </source>
</evidence>
<evidence type="ECO:0000313" key="6">
    <source>
        <dbReference type="EMBL" id="MCS5725629.1"/>
    </source>
</evidence>
<dbReference type="PANTHER" id="PTHR43179">
    <property type="entry name" value="RHAMNOSYLTRANSFERASE WBBL"/>
    <property type="match status" value="1"/>
</dbReference>
<dbReference type="Proteomes" id="UP001165587">
    <property type="component" value="Unassembled WGS sequence"/>
</dbReference>
<reference evidence="6" key="1">
    <citation type="submission" date="2022-08" db="EMBL/GenBank/DDBJ databases">
        <authorList>
            <person name="Deng Y."/>
            <person name="Han X.-F."/>
            <person name="Zhang Y.-Q."/>
        </authorList>
    </citation>
    <scope>NUCLEOTIDE SEQUENCE</scope>
    <source>
        <strain evidence="6">CPCC 203407</strain>
    </source>
</reference>
<comment type="similarity">
    <text evidence="2">Belongs to the glycosyltransferase 2 family.</text>
</comment>
<dbReference type="Pfam" id="PF00535">
    <property type="entry name" value="Glycos_transf_2"/>
    <property type="match status" value="1"/>
</dbReference>